<keyword evidence="10" id="KW-1185">Reference proteome</keyword>
<feature type="region of interest" description="Disordered" evidence="7">
    <location>
        <begin position="281"/>
        <end position="327"/>
    </location>
</feature>
<evidence type="ECO:0000313" key="10">
    <source>
        <dbReference type="Proteomes" id="UP000325273"/>
    </source>
</evidence>
<dbReference type="InterPro" id="IPR027417">
    <property type="entry name" value="P-loop_NTPase"/>
</dbReference>
<keyword evidence="4" id="KW-0472">Membrane</keyword>
<dbReference type="InterPro" id="IPR003593">
    <property type="entry name" value="AAA+_ATPase"/>
</dbReference>
<keyword evidence="2" id="KW-0813">Transport</keyword>
<dbReference type="InterPro" id="IPR003439">
    <property type="entry name" value="ABC_transporter-like_ATP-bd"/>
</dbReference>
<evidence type="ECO:0000259" key="8">
    <source>
        <dbReference type="PROSITE" id="PS50893"/>
    </source>
</evidence>
<evidence type="ECO:0000256" key="5">
    <source>
        <dbReference type="ARBA" id="ARBA00022741"/>
    </source>
</evidence>
<dbReference type="PROSITE" id="PS00211">
    <property type="entry name" value="ABC_TRANSPORTER_1"/>
    <property type="match status" value="1"/>
</dbReference>
<dbReference type="InterPro" id="IPR050153">
    <property type="entry name" value="Metal_Ion_Import_ABC"/>
</dbReference>
<keyword evidence="4" id="KW-0997">Cell inner membrane</keyword>
<evidence type="ECO:0000256" key="4">
    <source>
        <dbReference type="ARBA" id="ARBA00022519"/>
    </source>
</evidence>
<feature type="compositionally biased region" description="Basic and acidic residues" evidence="7">
    <location>
        <begin position="315"/>
        <end position="327"/>
    </location>
</feature>
<sequence>MTSTGRNAPASAPASALTGAPRGAPVLELEHVTLELGDRTILRDTGFVVNQGEFIGVLGPNGAGKTTLMRAVLGLVPAAQGAIRVLGQPVERGNASIGYMPQTRSALAGRRVRGRDFVAMAADGHRWGLPHADAKTRADVERVLDLVGGRKLAERPLSELSGGERQRLLLAQCLLGNPKLLLLDEPLISLDPHHQKSVVELVRTVQQELGIAVLFSAHELNPLLNSLDRVLYLGSGVAALGTVDEVITRPVLSRLYGSPIDVMRVNGRIFVMSGGVEVEKHDHEHEHDEDGGHAHSHSHSHGHSHDHGGAQGHSHQHDSRDGHKHDV</sequence>
<dbReference type="RefSeq" id="WP_149671917.1">
    <property type="nucleotide sequence ID" value="NZ_VTUZ01000014.1"/>
</dbReference>
<dbReference type="CDD" id="cd03235">
    <property type="entry name" value="ABC_Metallic_Cations"/>
    <property type="match status" value="1"/>
</dbReference>
<evidence type="ECO:0000313" key="9">
    <source>
        <dbReference type="EMBL" id="KAA1008919.1"/>
    </source>
</evidence>
<evidence type="ECO:0000256" key="2">
    <source>
        <dbReference type="ARBA" id="ARBA00022448"/>
    </source>
</evidence>
<dbReference type="EMBL" id="VTUZ01000014">
    <property type="protein sequence ID" value="KAA1008919.1"/>
    <property type="molecule type" value="Genomic_DNA"/>
</dbReference>
<accession>A0A5B0H1D8</accession>
<gene>
    <name evidence="9" type="ORF">FVF58_21795</name>
</gene>
<evidence type="ECO:0000256" key="1">
    <source>
        <dbReference type="ARBA" id="ARBA00005417"/>
    </source>
</evidence>
<dbReference type="SUPFAM" id="SSF52540">
    <property type="entry name" value="P-loop containing nucleoside triphosphate hydrolases"/>
    <property type="match status" value="1"/>
</dbReference>
<protein>
    <submittedName>
        <fullName evidence="9">ABC transporter ATP-binding protein</fullName>
    </submittedName>
</protein>
<organism evidence="9 10">
    <name type="scientific">Paraburkholderia panacisoli</name>
    <dbReference type="NCBI Taxonomy" id="2603818"/>
    <lineage>
        <taxon>Bacteria</taxon>
        <taxon>Pseudomonadati</taxon>
        <taxon>Pseudomonadota</taxon>
        <taxon>Betaproteobacteria</taxon>
        <taxon>Burkholderiales</taxon>
        <taxon>Burkholderiaceae</taxon>
        <taxon>Paraburkholderia</taxon>
    </lineage>
</organism>
<dbReference type="GO" id="GO:0016887">
    <property type="term" value="F:ATP hydrolysis activity"/>
    <property type="evidence" value="ECO:0007669"/>
    <property type="project" value="InterPro"/>
</dbReference>
<dbReference type="InterPro" id="IPR017871">
    <property type="entry name" value="ABC_transporter-like_CS"/>
</dbReference>
<dbReference type="PANTHER" id="PTHR42734">
    <property type="entry name" value="METAL TRANSPORT SYSTEM ATP-BINDING PROTEIN TM_0124-RELATED"/>
    <property type="match status" value="1"/>
</dbReference>
<keyword evidence="5" id="KW-0547">Nucleotide-binding</keyword>
<dbReference type="GO" id="GO:0005524">
    <property type="term" value="F:ATP binding"/>
    <property type="evidence" value="ECO:0007669"/>
    <property type="project" value="UniProtKB-KW"/>
</dbReference>
<evidence type="ECO:0000256" key="6">
    <source>
        <dbReference type="ARBA" id="ARBA00022840"/>
    </source>
</evidence>
<dbReference type="Pfam" id="PF00005">
    <property type="entry name" value="ABC_tran"/>
    <property type="match status" value="1"/>
</dbReference>
<evidence type="ECO:0000256" key="3">
    <source>
        <dbReference type="ARBA" id="ARBA00022475"/>
    </source>
</evidence>
<keyword evidence="6 9" id="KW-0067">ATP-binding</keyword>
<feature type="domain" description="ABC transporter" evidence="8">
    <location>
        <begin position="27"/>
        <end position="260"/>
    </location>
</feature>
<dbReference type="SMART" id="SM00382">
    <property type="entry name" value="AAA"/>
    <property type="match status" value="1"/>
</dbReference>
<dbReference type="AlphaFoldDB" id="A0A5B0H1D8"/>
<feature type="region of interest" description="Disordered" evidence="7">
    <location>
        <begin position="1"/>
        <end position="20"/>
    </location>
</feature>
<comment type="caution">
    <text evidence="9">The sequence shown here is derived from an EMBL/GenBank/DDBJ whole genome shotgun (WGS) entry which is preliminary data.</text>
</comment>
<reference evidence="9 10" key="1">
    <citation type="submission" date="2019-08" db="EMBL/GenBank/DDBJ databases">
        <title>Paraburkholderia sp. DCY113.</title>
        <authorList>
            <person name="Kang J."/>
        </authorList>
    </citation>
    <scope>NUCLEOTIDE SEQUENCE [LARGE SCALE GENOMIC DNA]</scope>
    <source>
        <strain evidence="9 10">DCY113</strain>
    </source>
</reference>
<dbReference type="Proteomes" id="UP000325273">
    <property type="component" value="Unassembled WGS sequence"/>
</dbReference>
<dbReference type="Gene3D" id="3.40.50.300">
    <property type="entry name" value="P-loop containing nucleotide triphosphate hydrolases"/>
    <property type="match status" value="1"/>
</dbReference>
<keyword evidence="3" id="KW-1003">Cell membrane</keyword>
<proteinExistence type="inferred from homology"/>
<comment type="similarity">
    <text evidence="1">Belongs to the ABC transporter superfamily.</text>
</comment>
<dbReference type="PANTHER" id="PTHR42734:SF17">
    <property type="entry name" value="METAL TRANSPORT SYSTEM ATP-BINDING PROTEIN TM_0124-RELATED"/>
    <property type="match status" value="1"/>
</dbReference>
<evidence type="ECO:0000256" key="7">
    <source>
        <dbReference type="SAM" id="MobiDB-lite"/>
    </source>
</evidence>
<name>A0A5B0H1D8_9BURK</name>
<dbReference type="PROSITE" id="PS50893">
    <property type="entry name" value="ABC_TRANSPORTER_2"/>
    <property type="match status" value="1"/>
</dbReference>
<feature type="compositionally biased region" description="Basic and acidic residues" evidence="7">
    <location>
        <begin position="281"/>
        <end position="293"/>
    </location>
</feature>